<dbReference type="InterPro" id="IPR024872">
    <property type="entry name" value="HEXIM"/>
</dbReference>
<keyword evidence="7" id="KW-0539">Nucleus</keyword>
<evidence type="ECO:0000256" key="4">
    <source>
        <dbReference type="ARBA" id="ARBA00023015"/>
    </source>
</evidence>
<sequence length="310" mass="36120">MSVFFDQSENAVDSMEVCMESVETNRINRRKTRRGKKKYRSRFLSSGVPCCECLGRFEVERQTCAKCEMGVARADENQVNTHRHDGDRSSYRNKNNKQKSKHSLRPITRAGAPHNSNQFLIEDRLTSEEEFKIAEFPSVKHDQKILDARNVLNDDHSFYESTSAYYKQNDQCLSPDTANFNWKTSPAFSDVDYKYVPIQDEEDMIMFLQKDFEDVYQCTREQELIVRDRTDLISGIQTLRTDVDNLRLMGDNMIMKRTKCDCDVVSLQRELDELKKINLQLTKENQKLKQSANAVWPVECIPSVACEVQY</sequence>
<dbReference type="Gene3D" id="6.10.250.2910">
    <property type="match status" value="1"/>
</dbReference>
<evidence type="ECO:0000256" key="8">
    <source>
        <dbReference type="SAM" id="Coils"/>
    </source>
</evidence>
<dbReference type="GO" id="GO:0000122">
    <property type="term" value="P:negative regulation of transcription by RNA polymerase II"/>
    <property type="evidence" value="ECO:0007669"/>
    <property type="project" value="InterPro"/>
</dbReference>
<comment type="caution">
    <text evidence="10">The sequence shown here is derived from an EMBL/GenBank/DDBJ whole genome shotgun (WGS) entry which is preliminary data.</text>
</comment>
<protein>
    <submittedName>
        <fullName evidence="10">Uncharacterized protein</fullName>
    </submittedName>
</protein>
<dbReference type="PANTHER" id="PTHR13469:SF8">
    <property type="entry name" value="HEXIM P-TEFB COMPLEX SUBUNIT 1"/>
    <property type="match status" value="1"/>
</dbReference>
<keyword evidence="6" id="KW-0804">Transcription</keyword>
<keyword evidence="4" id="KW-0805">Transcription regulation</keyword>
<comment type="subcellular location">
    <subcellularLocation>
        <location evidence="1">Nucleus</location>
    </subcellularLocation>
</comment>
<evidence type="ECO:0000256" key="5">
    <source>
        <dbReference type="ARBA" id="ARBA00023054"/>
    </source>
</evidence>
<gene>
    <name evidence="10" type="ORF">LSH36_52g10073</name>
</gene>
<comment type="similarity">
    <text evidence="2">Belongs to the HEXIM family.</text>
</comment>
<evidence type="ECO:0000313" key="10">
    <source>
        <dbReference type="EMBL" id="KAK2165336.1"/>
    </source>
</evidence>
<dbReference type="GO" id="GO:0004861">
    <property type="term" value="F:cyclin-dependent protein serine/threonine kinase inhibitor activity"/>
    <property type="evidence" value="ECO:0007669"/>
    <property type="project" value="InterPro"/>
</dbReference>
<evidence type="ECO:0000256" key="9">
    <source>
        <dbReference type="SAM" id="MobiDB-lite"/>
    </source>
</evidence>
<keyword evidence="5 8" id="KW-0175">Coiled coil</keyword>
<evidence type="ECO:0000256" key="6">
    <source>
        <dbReference type="ARBA" id="ARBA00023163"/>
    </source>
</evidence>
<reference evidence="10" key="1">
    <citation type="journal article" date="2023" name="Mol. Biol. Evol.">
        <title>Third-Generation Sequencing Reveals the Adaptive Role of the Epigenome in Three Deep-Sea Polychaetes.</title>
        <authorList>
            <person name="Perez M."/>
            <person name="Aroh O."/>
            <person name="Sun Y."/>
            <person name="Lan Y."/>
            <person name="Juniper S.K."/>
            <person name="Young C.R."/>
            <person name="Angers B."/>
            <person name="Qian P.Y."/>
        </authorList>
    </citation>
    <scope>NUCLEOTIDE SEQUENCE</scope>
    <source>
        <strain evidence="10">P08H-3</strain>
    </source>
</reference>
<accession>A0AAD9K6B5</accession>
<dbReference type="AlphaFoldDB" id="A0AAD9K6B5"/>
<evidence type="ECO:0000256" key="1">
    <source>
        <dbReference type="ARBA" id="ARBA00004123"/>
    </source>
</evidence>
<name>A0AAD9K6B5_9ANNE</name>
<proteinExistence type="inferred from homology"/>
<evidence type="ECO:0000256" key="3">
    <source>
        <dbReference type="ARBA" id="ARBA00022491"/>
    </source>
</evidence>
<keyword evidence="11" id="KW-1185">Reference proteome</keyword>
<dbReference type="PANTHER" id="PTHR13469">
    <property type="entry name" value="HEXAMETHYLENE BISACETAMIDE INDUCIBLE 1"/>
    <property type="match status" value="1"/>
</dbReference>
<organism evidence="10 11">
    <name type="scientific">Paralvinella palmiformis</name>
    <dbReference type="NCBI Taxonomy" id="53620"/>
    <lineage>
        <taxon>Eukaryota</taxon>
        <taxon>Metazoa</taxon>
        <taxon>Spiralia</taxon>
        <taxon>Lophotrochozoa</taxon>
        <taxon>Annelida</taxon>
        <taxon>Polychaeta</taxon>
        <taxon>Sedentaria</taxon>
        <taxon>Canalipalpata</taxon>
        <taxon>Terebellida</taxon>
        <taxon>Terebelliformia</taxon>
        <taxon>Alvinellidae</taxon>
        <taxon>Paralvinella</taxon>
    </lineage>
</organism>
<dbReference type="GO" id="GO:0005737">
    <property type="term" value="C:cytoplasm"/>
    <property type="evidence" value="ECO:0007669"/>
    <property type="project" value="InterPro"/>
</dbReference>
<dbReference type="Proteomes" id="UP001208570">
    <property type="component" value="Unassembled WGS sequence"/>
</dbReference>
<keyword evidence="3" id="KW-0678">Repressor</keyword>
<feature type="coiled-coil region" evidence="8">
    <location>
        <begin position="264"/>
        <end position="294"/>
    </location>
</feature>
<dbReference type="GO" id="GO:0005654">
    <property type="term" value="C:nucleoplasm"/>
    <property type="evidence" value="ECO:0007669"/>
    <property type="project" value="TreeGrafter"/>
</dbReference>
<dbReference type="EMBL" id="JAODUP010000052">
    <property type="protein sequence ID" value="KAK2165336.1"/>
    <property type="molecule type" value="Genomic_DNA"/>
</dbReference>
<evidence type="ECO:0000256" key="2">
    <source>
        <dbReference type="ARBA" id="ARBA00008409"/>
    </source>
</evidence>
<evidence type="ECO:0000256" key="7">
    <source>
        <dbReference type="ARBA" id="ARBA00023242"/>
    </source>
</evidence>
<dbReference type="GO" id="GO:0097322">
    <property type="term" value="F:7SK snRNA binding"/>
    <property type="evidence" value="ECO:0007669"/>
    <property type="project" value="TreeGrafter"/>
</dbReference>
<feature type="compositionally biased region" description="Basic residues" evidence="9">
    <location>
        <begin position="94"/>
        <end position="104"/>
    </location>
</feature>
<feature type="region of interest" description="Disordered" evidence="9">
    <location>
        <begin position="78"/>
        <end position="113"/>
    </location>
</feature>
<evidence type="ECO:0000313" key="11">
    <source>
        <dbReference type="Proteomes" id="UP001208570"/>
    </source>
</evidence>